<dbReference type="OrthoDB" id="9793415at2"/>
<dbReference type="PANTHER" id="PTHR11360">
    <property type="entry name" value="MONOCARBOXYLATE TRANSPORTER"/>
    <property type="match status" value="1"/>
</dbReference>
<dbReference type="PANTHER" id="PTHR11360:SF304">
    <property type="entry name" value="MFS DOMAIN-CONTAINING PROTEIN"/>
    <property type="match status" value="1"/>
</dbReference>
<dbReference type="InterPro" id="IPR011701">
    <property type="entry name" value="MFS"/>
</dbReference>
<feature type="transmembrane region" description="Helical" evidence="5">
    <location>
        <begin position="142"/>
        <end position="162"/>
    </location>
</feature>
<evidence type="ECO:0000256" key="3">
    <source>
        <dbReference type="ARBA" id="ARBA00022989"/>
    </source>
</evidence>
<dbReference type="AlphaFoldDB" id="A0A5S5MC58"/>
<evidence type="ECO:0000256" key="4">
    <source>
        <dbReference type="ARBA" id="ARBA00023136"/>
    </source>
</evidence>
<feature type="transmembrane region" description="Helical" evidence="5">
    <location>
        <begin position="207"/>
        <end position="227"/>
    </location>
</feature>
<dbReference type="CDD" id="cd17353">
    <property type="entry name" value="MFS_OFA_like"/>
    <property type="match status" value="1"/>
</dbReference>
<evidence type="ECO:0000259" key="6">
    <source>
        <dbReference type="PROSITE" id="PS50850"/>
    </source>
</evidence>
<feature type="transmembrane region" description="Helical" evidence="5">
    <location>
        <begin position="265"/>
        <end position="287"/>
    </location>
</feature>
<sequence>MRIRVWPRSESSPRRRMTSAPLRLSRAPAHYPKGAFMEARYEEAKLPNRWLVVAGSLLMQLSLGAIYTWSLFNKPLVEAFGWTPGDTVFTFSLTLACFSVAVIFAGRLQDKIGPRKVAIAGGILTGLGVALASFATHIYVLYLTYGVIAGIGIGAAYVTPLATCVKWFPEKRGLITGLILAALGVGGMVFKPIILIFIGNFGVSQAFLYLGCIYGVLLLLGATALVVPPKGYRPPGWTPPAAQGGAAPTGSRNFKPLQAMRTPQFYMLVIWMFFGSAAALMIISVAANIGMTMIGLSLAAAGNAVVTISLFNACGRLGWGFISDKYGRKPSILANFILLSLAMFYMALIPMNYVGFLIATCIVGFCFGGLAAMLPTITAEWFGLANVGNNYGAIFIFYGIAALTAPRLSIAIGFEKAFLVAGIACAIGALVAVFAKAPGTVEEPVAGEVMQAKVSRAS</sequence>
<keyword evidence="8" id="KW-1185">Reference proteome</keyword>
<dbReference type="Gene3D" id="1.20.1250.20">
    <property type="entry name" value="MFS general substrate transporter like domains"/>
    <property type="match status" value="2"/>
</dbReference>
<feature type="transmembrane region" description="Helical" evidence="5">
    <location>
        <begin position="87"/>
        <end position="105"/>
    </location>
</feature>
<dbReference type="Proteomes" id="UP000321899">
    <property type="component" value="Unassembled WGS sequence"/>
</dbReference>
<evidence type="ECO:0000313" key="7">
    <source>
        <dbReference type="EMBL" id="TYT73239.1"/>
    </source>
</evidence>
<dbReference type="InterPro" id="IPR020846">
    <property type="entry name" value="MFS_dom"/>
</dbReference>
<organism evidence="7 8">
    <name type="scientific">Desulfobotulus mexicanus</name>
    <dbReference type="NCBI Taxonomy" id="2586642"/>
    <lineage>
        <taxon>Bacteria</taxon>
        <taxon>Pseudomonadati</taxon>
        <taxon>Thermodesulfobacteriota</taxon>
        <taxon>Desulfobacteria</taxon>
        <taxon>Desulfobacterales</taxon>
        <taxon>Desulfobacteraceae</taxon>
        <taxon>Desulfobotulus</taxon>
    </lineage>
</organism>
<feature type="transmembrane region" description="Helical" evidence="5">
    <location>
        <begin position="381"/>
        <end position="405"/>
    </location>
</feature>
<dbReference type="Pfam" id="PF00083">
    <property type="entry name" value="Sugar_tr"/>
    <property type="match status" value="1"/>
</dbReference>
<dbReference type="GO" id="GO:0016020">
    <property type="term" value="C:membrane"/>
    <property type="evidence" value="ECO:0007669"/>
    <property type="project" value="UniProtKB-SubCell"/>
</dbReference>
<feature type="transmembrane region" description="Helical" evidence="5">
    <location>
        <begin position="354"/>
        <end position="374"/>
    </location>
</feature>
<comment type="subcellular location">
    <subcellularLocation>
        <location evidence="1">Membrane</location>
    </subcellularLocation>
</comment>
<dbReference type="InterPro" id="IPR050327">
    <property type="entry name" value="Proton-linked_MCT"/>
</dbReference>
<feature type="transmembrane region" description="Helical" evidence="5">
    <location>
        <begin position="417"/>
        <end position="435"/>
    </location>
</feature>
<comment type="caution">
    <text evidence="7">The sequence shown here is derived from an EMBL/GenBank/DDBJ whole genome shotgun (WGS) entry which is preliminary data.</text>
</comment>
<dbReference type="InterPro" id="IPR005828">
    <property type="entry name" value="MFS_sugar_transport-like"/>
</dbReference>
<evidence type="ECO:0000256" key="5">
    <source>
        <dbReference type="SAM" id="Phobius"/>
    </source>
</evidence>
<feature type="transmembrane region" description="Helical" evidence="5">
    <location>
        <begin position="332"/>
        <end position="348"/>
    </location>
</feature>
<dbReference type="SUPFAM" id="SSF103473">
    <property type="entry name" value="MFS general substrate transporter"/>
    <property type="match status" value="1"/>
</dbReference>
<dbReference type="Pfam" id="PF07690">
    <property type="entry name" value="MFS_1"/>
    <property type="match status" value="1"/>
</dbReference>
<accession>A0A5S5MC58</accession>
<dbReference type="PROSITE" id="PS50850">
    <property type="entry name" value="MFS"/>
    <property type="match status" value="1"/>
</dbReference>
<feature type="transmembrane region" description="Helical" evidence="5">
    <location>
        <begin position="174"/>
        <end position="201"/>
    </location>
</feature>
<dbReference type="GO" id="GO:0022857">
    <property type="term" value="F:transmembrane transporter activity"/>
    <property type="evidence" value="ECO:0007669"/>
    <property type="project" value="InterPro"/>
</dbReference>
<dbReference type="InterPro" id="IPR036259">
    <property type="entry name" value="MFS_trans_sf"/>
</dbReference>
<proteinExistence type="predicted"/>
<evidence type="ECO:0000256" key="2">
    <source>
        <dbReference type="ARBA" id="ARBA00022692"/>
    </source>
</evidence>
<feature type="transmembrane region" description="Helical" evidence="5">
    <location>
        <begin position="117"/>
        <end position="136"/>
    </location>
</feature>
<feature type="transmembrane region" description="Helical" evidence="5">
    <location>
        <begin position="293"/>
        <end position="311"/>
    </location>
</feature>
<dbReference type="EMBL" id="VDMB01000040">
    <property type="protein sequence ID" value="TYT73239.1"/>
    <property type="molecule type" value="Genomic_DNA"/>
</dbReference>
<feature type="transmembrane region" description="Helical" evidence="5">
    <location>
        <begin position="50"/>
        <end position="72"/>
    </location>
</feature>
<name>A0A5S5MC58_9BACT</name>
<keyword evidence="3 5" id="KW-1133">Transmembrane helix</keyword>
<keyword evidence="2 5" id="KW-0812">Transmembrane</keyword>
<evidence type="ECO:0000313" key="8">
    <source>
        <dbReference type="Proteomes" id="UP000321899"/>
    </source>
</evidence>
<gene>
    <name evidence="7" type="ORF">FIM25_16120</name>
</gene>
<feature type="domain" description="Major facilitator superfamily (MFS) profile" evidence="6">
    <location>
        <begin position="48"/>
        <end position="440"/>
    </location>
</feature>
<evidence type="ECO:0000256" key="1">
    <source>
        <dbReference type="ARBA" id="ARBA00004370"/>
    </source>
</evidence>
<protein>
    <submittedName>
        <fullName evidence="7">OFA family MFS transporter</fullName>
    </submittedName>
</protein>
<keyword evidence="4 5" id="KW-0472">Membrane</keyword>
<reference evidence="7 8" key="1">
    <citation type="submission" date="2019-06" db="EMBL/GenBank/DDBJ databases">
        <title>Desulfobotulus mexicanus sp. nov., a novel sulfate-reducing bacterium isolated from the sediment of an alkaline crater lake in Mexico.</title>
        <authorList>
            <person name="Hirschler-Rea A."/>
        </authorList>
    </citation>
    <scope>NUCLEOTIDE SEQUENCE [LARGE SCALE GENOMIC DNA]</scope>
    <source>
        <strain evidence="7 8">PAR22N</strain>
    </source>
</reference>